<evidence type="ECO:0000313" key="10">
    <source>
        <dbReference type="EMBL" id="KAK9884832.1"/>
    </source>
</evidence>
<dbReference type="InterPro" id="IPR014001">
    <property type="entry name" value="Helicase_ATP-bd"/>
</dbReference>
<dbReference type="GO" id="GO:0005524">
    <property type="term" value="F:ATP binding"/>
    <property type="evidence" value="ECO:0007669"/>
    <property type="project" value="UniProtKB-KW"/>
</dbReference>
<comment type="similarity">
    <text evidence="2">Belongs to the DNA2/NAM7 helicase family. SDE3 subfamily.</text>
</comment>
<dbReference type="Pfam" id="PF13086">
    <property type="entry name" value="AAA_11"/>
    <property type="match status" value="2"/>
</dbReference>
<dbReference type="PANTHER" id="PTHR45418">
    <property type="entry name" value="CANCER/TESTIS ANTIGEN 55"/>
    <property type="match status" value="1"/>
</dbReference>
<evidence type="ECO:0000256" key="5">
    <source>
        <dbReference type="ARBA" id="ARBA00022801"/>
    </source>
</evidence>
<dbReference type="PANTHER" id="PTHR45418:SF1">
    <property type="entry name" value="CANCER_TESTIS ANTIGEN 55"/>
    <property type="match status" value="1"/>
</dbReference>
<evidence type="ECO:0000259" key="9">
    <source>
        <dbReference type="SMART" id="SM00487"/>
    </source>
</evidence>
<comment type="caution">
    <text evidence="10">The sequence shown here is derived from an EMBL/GenBank/DDBJ whole genome shotgun (WGS) entry which is preliminary data.</text>
</comment>
<sequence>MTKSKKRFWRANPNSSQTNFPGRISSIEERYAEFIRRYVIKRKALAKDKEGIRIKISAFNNRNLTLTHNKNKGQYSVEVLMSHLINNNNTLTFKCSLYNDRKQVINLTAASLLDACSLTLWYDDKNDWRKTNKFVKIEPKRMYDHIIIQFHIDEPVISSYQIPIALNFKSEIGERNITLCRTIRLNILNAREKESTTKGKEISPFTGKRFSYKYLIETHKKIAEHGPPYLEHEFTELKFECDEPEILETLSKITVAKRTTLKNYAEKFHNCLWLEEINKVRMLEKYNMENVTMIREDKRLKLHVPGLEQKRPSLVIGDKIHIAIHDDHTAYRGYITEIEYCYVFIENVDDDLLETISECPSSELDVSFQLGTLPLERAHQGIKEVCDRGIVKSLFNINKRSSPEVPIRKITSFKNRAVIKNHEQRTAVENILNCTSGRAPYIVYGPPGTGKTVTIVEAIYQIFKDTSKKILVCAPSNAACDMLTEKLIEFCKSHELIRIHSKARDKSMIPEKIRPYSNFSSEDEVSSMYCEHLLGYRIIVTTLILIGKYRDGTGGNKRPSYKADYVFIDEAAQASEPESCVALAMLKPNGNIVLAGDPKQLGPIILSTGAQEYGLGNVFQFL</sequence>
<evidence type="ECO:0000256" key="1">
    <source>
        <dbReference type="ARBA" id="ARBA00004496"/>
    </source>
</evidence>
<keyword evidence="3" id="KW-0963">Cytoplasm</keyword>
<dbReference type="AlphaFoldDB" id="A0AAW1UMT1"/>
<evidence type="ECO:0000256" key="2">
    <source>
        <dbReference type="ARBA" id="ARBA00005601"/>
    </source>
</evidence>
<evidence type="ECO:0000256" key="6">
    <source>
        <dbReference type="ARBA" id="ARBA00022806"/>
    </source>
</evidence>
<comment type="catalytic activity">
    <reaction evidence="8">
        <text>ATP + H2O = ADP + phosphate + H(+)</text>
        <dbReference type="Rhea" id="RHEA:13065"/>
        <dbReference type="ChEBI" id="CHEBI:15377"/>
        <dbReference type="ChEBI" id="CHEBI:15378"/>
        <dbReference type="ChEBI" id="CHEBI:30616"/>
        <dbReference type="ChEBI" id="CHEBI:43474"/>
        <dbReference type="ChEBI" id="CHEBI:456216"/>
        <dbReference type="EC" id="3.6.4.12"/>
    </reaction>
    <physiologicalReaction direction="left-to-right" evidence="8">
        <dbReference type="Rhea" id="RHEA:13066"/>
    </physiologicalReaction>
</comment>
<evidence type="ECO:0000256" key="8">
    <source>
        <dbReference type="ARBA" id="ARBA00048432"/>
    </source>
</evidence>
<dbReference type="SMART" id="SM00487">
    <property type="entry name" value="DEXDc"/>
    <property type="match status" value="1"/>
</dbReference>
<reference evidence="10 11" key="1">
    <citation type="submission" date="2023-03" db="EMBL/GenBank/DDBJ databases">
        <title>Genome insight into feeding habits of ladybird beetles.</title>
        <authorList>
            <person name="Li H.-S."/>
            <person name="Huang Y.-H."/>
            <person name="Pang H."/>
        </authorList>
    </citation>
    <scope>NUCLEOTIDE SEQUENCE [LARGE SCALE GENOMIC DNA]</scope>
    <source>
        <strain evidence="10">SYSU_2023b</strain>
        <tissue evidence="10">Whole body</tissue>
    </source>
</reference>
<dbReference type="InterPro" id="IPR027417">
    <property type="entry name" value="P-loop_NTPase"/>
</dbReference>
<keyword evidence="7" id="KW-0067">ATP-binding</keyword>
<dbReference type="GO" id="GO:0005737">
    <property type="term" value="C:cytoplasm"/>
    <property type="evidence" value="ECO:0007669"/>
    <property type="project" value="UniProtKB-SubCell"/>
</dbReference>
<dbReference type="InterPro" id="IPR049080">
    <property type="entry name" value="MOV-10-like_beta-barrel"/>
</dbReference>
<dbReference type="SUPFAM" id="SSF52540">
    <property type="entry name" value="P-loop containing nucleoside triphosphate hydrolases"/>
    <property type="match status" value="1"/>
</dbReference>
<evidence type="ECO:0000313" key="11">
    <source>
        <dbReference type="Proteomes" id="UP001431783"/>
    </source>
</evidence>
<comment type="subcellular location">
    <subcellularLocation>
        <location evidence="1">Cytoplasm</location>
    </subcellularLocation>
</comment>
<keyword evidence="11" id="KW-1185">Reference proteome</keyword>
<dbReference type="InterPro" id="IPR041677">
    <property type="entry name" value="DNA2/NAM7_AAA_11"/>
</dbReference>
<protein>
    <recommendedName>
        <fullName evidence="9">Helicase ATP-binding domain-containing protein</fullName>
    </recommendedName>
</protein>
<accession>A0AAW1UMT1</accession>
<dbReference type="GO" id="GO:0016787">
    <property type="term" value="F:hydrolase activity"/>
    <property type="evidence" value="ECO:0007669"/>
    <property type="project" value="UniProtKB-KW"/>
</dbReference>
<gene>
    <name evidence="10" type="ORF">WA026_009057</name>
</gene>
<evidence type="ECO:0000256" key="7">
    <source>
        <dbReference type="ARBA" id="ARBA00022840"/>
    </source>
</evidence>
<dbReference type="Gene3D" id="3.40.50.300">
    <property type="entry name" value="P-loop containing nucleotide triphosphate hydrolases"/>
    <property type="match status" value="1"/>
</dbReference>
<keyword evidence="6" id="KW-0347">Helicase</keyword>
<keyword evidence="5" id="KW-0378">Hydrolase</keyword>
<feature type="domain" description="Helicase ATP-binding" evidence="9">
    <location>
        <begin position="415"/>
        <end position="621"/>
    </location>
</feature>
<evidence type="ECO:0000256" key="3">
    <source>
        <dbReference type="ARBA" id="ARBA00022490"/>
    </source>
</evidence>
<dbReference type="Proteomes" id="UP001431783">
    <property type="component" value="Unassembled WGS sequence"/>
</dbReference>
<dbReference type="EMBL" id="JARQZJ010000094">
    <property type="protein sequence ID" value="KAK9884832.1"/>
    <property type="molecule type" value="Genomic_DNA"/>
</dbReference>
<evidence type="ECO:0000256" key="4">
    <source>
        <dbReference type="ARBA" id="ARBA00022741"/>
    </source>
</evidence>
<name>A0AAW1UMT1_9CUCU</name>
<organism evidence="10 11">
    <name type="scientific">Henosepilachna vigintioctopunctata</name>
    <dbReference type="NCBI Taxonomy" id="420089"/>
    <lineage>
        <taxon>Eukaryota</taxon>
        <taxon>Metazoa</taxon>
        <taxon>Ecdysozoa</taxon>
        <taxon>Arthropoda</taxon>
        <taxon>Hexapoda</taxon>
        <taxon>Insecta</taxon>
        <taxon>Pterygota</taxon>
        <taxon>Neoptera</taxon>
        <taxon>Endopterygota</taxon>
        <taxon>Coleoptera</taxon>
        <taxon>Polyphaga</taxon>
        <taxon>Cucujiformia</taxon>
        <taxon>Coccinelloidea</taxon>
        <taxon>Coccinellidae</taxon>
        <taxon>Epilachninae</taxon>
        <taxon>Epilachnini</taxon>
        <taxon>Henosepilachna</taxon>
    </lineage>
</organism>
<keyword evidence="4" id="KW-0547">Nucleotide-binding</keyword>
<proteinExistence type="inferred from homology"/>
<dbReference type="GO" id="GO:0003678">
    <property type="term" value="F:DNA helicase activity"/>
    <property type="evidence" value="ECO:0007669"/>
    <property type="project" value="UniProtKB-EC"/>
</dbReference>
<dbReference type="Pfam" id="PF21634">
    <property type="entry name" value="MOV-10_beta-barrel"/>
    <property type="match status" value="1"/>
</dbReference>